<dbReference type="SUPFAM" id="SSF102405">
    <property type="entry name" value="MCP/YpsA-like"/>
    <property type="match status" value="1"/>
</dbReference>
<evidence type="ECO:0000256" key="1">
    <source>
        <dbReference type="ARBA" id="ARBA00006525"/>
    </source>
</evidence>
<evidence type="ECO:0000313" key="3">
    <source>
        <dbReference type="EMBL" id="WRL44960.1"/>
    </source>
</evidence>
<comment type="similarity">
    <text evidence="1">Belongs to the DprA/Smf family.</text>
</comment>
<evidence type="ECO:0000313" key="4">
    <source>
        <dbReference type="Proteomes" id="UP001626593"/>
    </source>
</evidence>
<dbReference type="InterPro" id="IPR057666">
    <property type="entry name" value="DrpA_SLOG"/>
</dbReference>
<organism evidence="3 4">
    <name type="scientific">Aromatoleum evansii</name>
    <name type="common">Azoarcus evansii</name>
    <dbReference type="NCBI Taxonomy" id="59406"/>
    <lineage>
        <taxon>Bacteria</taxon>
        <taxon>Pseudomonadati</taxon>
        <taxon>Pseudomonadota</taxon>
        <taxon>Betaproteobacteria</taxon>
        <taxon>Rhodocyclales</taxon>
        <taxon>Rhodocyclaceae</taxon>
        <taxon>Aromatoleum</taxon>
    </lineage>
</organism>
<dbReference type="EMBL" id="CP141259">
    <property type="protein sequence ID" value="WRL44960.1"/>
    <property type="molecule type" value="Genomic_DNA"/>
</dbReference>
<protein>
    <submittedName>
        <fullName evidence="3">DNA-processing protein DprA</fullName>
    </submittedName>
</protein>
<dbReference type="Pfam" id="PF02481">
    <property type="entry name" value="DNA_processg_A"/>
    <property type="match status" value="1"/>
</dbReference>
<accession>A0ABZ1AHH9</accession>
<name>A0ABZ1AHH9_AROEV</name>
<gene>
    <name evidence="3" type="ORF">U5817_17310</name>
</gene>
<dbReference type="InterPro" id="IPR003488">
    <property type="entry name" value="DprA"/>
</dbReference>
<proteinExistence type="inferred from homology"/>
<keyword evidence="4" id="KW-1185">Reference proteome</keyword>
<feature type="domain" description="Smf/DprA SLOG" evidence="2">
    <location>
        <begin position="99"/>
        <end position="296"/>
    </location>
</feature>
<evidence type="ECO:0000259" key="2">
    <source>
        <dbReference type="Pfam" id="PF02481"/>
    </source>
</evidence>
<dbReference type="PANTHER" id="PTHR43022">
    <property type="entry name" value="PROTEIN SMF"/>
    <property type="match status" value="1"/>
</dbReference>
<dbReference type="Proteomes" id="UP001626593">
    <property type="component" value="Chromosome"/>
</dbReference>
<reference evidence="3 4" key="1">
    <citation type="submission" date="2023-12" db="EMBL/GenBank/DDBJ databases">
        <title>A. evansii MAY27, complete genome.</title>
        <authorList>
            <person name="Wang Y."/>
        </authorList>
    </citation>
    <scope>NUCLEOTIDE SEQUENCE [LARGE SCALE GENOMIC DNA]</scope>
    <source>
        <strain evidence="3 4">MAY27</strain>
    </source>
</reference>
<dbReference type="PANTHER" id="PTHR43022:SF1">
    <property type="entry name" value="PROTEIN SMF"/>
    <property type="match status" value="1"/>
</dbReference>
<dbReference type="Gene3D" id="3.40.50.450">
    <property type="match status" value="1"/>
</dbReference>
<sequence length="458" mass="49222">MSEAGLGADTEVVLLLCGRFGGERKEPHAPLTATEYGELARWLKERELRPAVMLTEAARGLFGELIQAKLDRVRIEYLLGRGTALALSVERWQRAGLWVISRADSAYPQRYRQLFRHSAPPLLFGAGEQALMGRGGLAIVGARKATDEALRFTSLVAARCAREGIAVVSGGARGVDSAAMQAATEEGGVALGVLACDLLKSSMNRANRAGIQSGQLLLISPFSPEAGFNAGNAMARNRFIYGLADHALVVDSTAESGGTWAGAIENLRHEWVPTFVRVPDEGGGNSALVSRGAKAFAYDFSSGEELRRFLERGYLASEANDAAVSGVSGTSEQHDKPQLISGPEIEPEVALAETPPTEFVSENPSITEVADDSATSEQQSMSFDMYPVFESRVELLIGEGMVTEDEVAKALCLEDKQVKAWLKRAVEAGRLKKKLVKVQADDKRGAAHYLLNPQTSLC</sequence>
<dbReference type="RefSeq" id="WP_407278223.1">
    <property type="nucleotide sequence ID" value="NZ_CP141259.1"/>
</dbReference>